<accession>A0A0W0F4P1</accession>
<dbReference type="Proteomes" id="UP000054988">
    <property type="component" value="Unassembled WGS sequence"/>
</dbReference>
<feature type="compositionally biased region" description="Polar residues" evidence="1">
    <location>
        <begin position="45"/>
        <end position="78"/>
    </location>
</feature>
<comment type="caution">
    <text evidence="2">The sequence shown here is derived from an EMBL/GenBank/DDBJ whole genome shotgun (WGS) entry which is preliminary data.</text>
</comment>
<feature type="region of interest" description="Disordered" evidence="1">
    <location>
        <begin position="25"/>
        <end position="107"/>
    </location>
</feature>
<evidence type="ECO:0000256" key="1">
    <source>
        <dbReference type="SAM" id="MobiDB-lite"/>
    </source>
</evidence>
<proteinExistence type="predicted"/>
<protein>
    <submittedName>
        <fullName evidence="2">Uncharacterized protein</fullName>
    </submittedName>
</protein>
<dbReference type="eggNOG" id="ENOG502SMJ3">
    <property type="taxonomic scope" value="Eukaryota"/>
</dbReference>
<dbReference type="EMBL" id="LATX01002339">
    <property type="protein sequence ID" value="KTB31280.1"/>
    <property type="molecule type" value="Genomic_DNA"/>
</dbReference>
<dbReference type="AlphaFoldDB" id="A0A0W0F4P1"/>
<sequence length="107" mass="11172">MTSPAVYLNSYLASLNARDSLREKSNGTKSFNLSEFSPSAPRFNVSVSHPSSEPTAVGEKSTTTSESVTGISIQTVVKQHTDEESLGSSDYTRSGSGGNVVGLGQAV</sequence>
<gene>
    <name evidence="2" type="ORF">WG66_16122</name>
</gene>
<evidence type="ECO:0000313" key="3">
    <source>
        <dbReference type="Proteomes" id="UP000054988"/>
    </source>
</evidence>
<evidence type="ECO:0000313" key="2">
    <source>
        <dbReference type="EMBL" id="KTB31280.1"/>
    </source>
</evidence>
<feature type="compositionally biased region" description="Polar residues" evidence="1">
    <location>
        <begin position="27"/>
        <end position="37"/>
    </location>
</feature>
<reference evidence="2 3" key="1">
    <citation type="submission" date="2015-12" db="EMBL/GenBank/DDBJ databases">
        <title>Draft genome sequence of Moniliophthora roreri, the causal agent of frosty pod rot of cacao.</title>
        <authorList>
            <person name="Aime M.C."/>
            <person name="Diaz-Valderrama J.R."/>
            <person name="Kijpornyongpan T."/>
            <person name="Phillips-Mora W."/>
        </authorList>
    </citation>
    <scope>NUCLEOTIDE SEQUENCE [LARGE SCALE GENOMIC DNA]</scope>
    <source>
        <strain evidence="2 3">MCA 2952</strain>
    </source>
</reference>
<organism evidence="2 3">
    <name type="scientific">Moniliophthora roreri</name>
    <name type="common">Frosty pod rot fungus</name>
    <name type="synonym">Monilia roreri</name>
    <dbReference type="NCBI Taxonomy" id="221103"/>
    <lineage>
        <taxon>Eukaryota</taxon>
        <taxon>Fungi</taxon>
        <taxon>Dikarya</taxon>
        <taxon>Basidiomycota</taxon>
        <taxon>Agaricomycotina</taxon>
        <taxon>Agaricomycetes</taxon>
        <taxon>Agaricomycetidae</taxon>
        <taxon>Agaricales</taxon>
        <taxon>Marasmiineae</taxon>
        <taxon>Marasmiaceae</taxon>
        <taxon>Moniliophthora</taxon>
    </lineage>
</organism>
<name>A0A0W0F4P1_MONRR</name>